<gene>
    <name evidence="3" type="ORF">PGT21_022676</name>
</gene>
<dbReference type="Proteomes" id="UP000324748">
    <property type="component" value="Unassembled WGS sequence"/>
</dbReference>
<name>A0A5B0MAK1_PUCGR</name>
<evidence type="ECO:0000256" key="2">
    <source>
        <dbReference type="SAM" id="Phobius"/>
    </source>
</evidence>
<dbReference type="EMBL" id="VSWC01000158">
    <property type="protein sequence ID" value="KAA1073692.1"/>
    <property type="molecule type" value="Genomic_DNA"/>
</dbReference>
<comment type="caution">
    <text evidence="3">The sequence shown here is derived from an EMBL/GenBank/DDBJ whole genome shotgun (WGS) entry which is preliminary data.</text>
</comment>
<feature type="transmembrane region" description="Helical" evidence="2">
    <location>
        <begin position="198"/>
        <end position="215"/>
    </location>
</feature>
<dbReference type="OrthoDB" id="2504034at2759"/>
<sequence>MSLTSYIPAYKNLREMESIINDLTSRLREEANAYDSEKLRGFSASSESSLLQSAQKLGPLRVELAKNLRRGLFIYCIDTCLLVVVGQTLAQFQLAVEFDREFPSLQIYVPLLWISFRGLYEGSAPPENVEAAPSLIKRLKKNPLRRKLNRDRRRLVCHALCVYASTALHLPPLIILLTRNMNNFVSDISRREISYHGLNDPLAVLANVILLILNINSRQLIRARMEASRLNPQPPARSPDPNTEQRKAISNSLNDRSSQRCSPPPPDIHIALNNLEENVPYNEKTASWCTCAAPGDLDRKSPLVISDPHANETDC</sequence>
<keyword evidence="2" id="KW-0472">Membrane</keyword>
<keyword evidence="4" id="KW-1185">Reference proteome</keyword>
<evidence type="ECO:0000313" key="3">
    <source>
        <dbReference type="EMBL" id="KAA1073692.1"/>
    </source>
</evidence>
<dbReference type="AlphaFoldDB" id="A0A5B0MAK1"/>
<proteinExistence type="predicted"/>
<reference evidence="3 4" key="1">
    <citation type="submission" date="2019-05" db="EMBL/GenBank/DDBJ databases">
        <title>Emergence of the Ug99 lineage of the wheat stem rust pathogen through somatic hybridization.</title>
        <authorList>
            <person name="Li F."/>
            <person name="Upadhyaya N.M."/>
            <person name="Sperschneider J."/>
            <person name="Matny O."/>
            <person name="Nguyen-Phuc H."/>
            <person name="Mago R."/>
            <person name="Raley C."/>
            <person name="Miller M.E."/>
            <person name="Silverstein K.A.T."/>
            <person name="Henningsen E."/>
            <person name="Hirsch C.D."/>
            <person name="Visser B."/>
            <person name="Pretorius Z.A."/>
            <person name="Steffenson B.J."/>
            <person name="Schwessinger B."/>
            <person name="Dodds P.N."/>
            <person name="Figueroa M."/>
        </authorList>
    </citation>
    <scope>NUCLEOTIDE SEQUENCE [LARGE SCALE GENOMIC DNA]</scope>
    <source>
        <strain evidence="3">21-0</strain>
    </source>
</reference>
<evidence type="ECO:0000256" key="1">
    <source>
        <dbReference type="SAM" id="MobiDB-lite"/>
    </source>
</evidence>
<feature type="transmembrane region" description="Helical" evidence="2">
    <location>
        <begin position="155"/>
        <end position="178"/>
    </location>
</feature>
<evidence type="ECO:0000313" key="4">
    <source>
        <dbReference type="Proteomes" id="UP000324748"/>
    </source>
</evidence>
<keyword evidence="2" id="KW-1133">Transmembrane helix</keyword>
<organism evidence="3 4">
    <name type="scientific">Puccinia graminis f. sp. tritici</name>
    <dbReference type="NCBI Taxonomy" id="56615"/>
    <lineage>
        <taxon>Eukaryota</taxon>
        <taxon>Fungi</taxon>
        <taxon>Dikarya</taxon>
        <taxon>Basidiomycota</taxon>
        <taxon>Pucciniomycotina</taxon>
        <taxon>Pucciniomycetes</taxon>
        <taxon>Pucciniales</taxon>
        <taxon>Pucciniaceae</taxon>
        <taxon>Puccinia</taxon>
    </lineage>
</organism>
<accession>A0A5B0MAK1</accession>
<feature type="region of interest" description="Disordered" evidence="1">
    <location>
        <begin position="227"/>
        <end position="268"/>
    </location>
</feature>
<feature type="compositionally biased region" description="Polar residues" evidence="1">
    <location>
        <begin position="248"/>
        <end position="261"/>
    </location>
</feature>
<keyword evidence="2" id="KW-0812">Transmembrane</keyword>
<protein>
    <submittedName>
        <fullName evidence="3">Uncharacterized protein</fullName>
    </submittedName>
</protein>